<comment type="similarity">
    <text evidence="3">Belongs to the exportin family.</text>
</comment>
<evidence type="ECO:0000256" key="6">
    <source>
        <dbReference type="ARBA" id="ARBA00022927"/>
    </source>
</evidence>
<sequence>MNSLLRLAYNCISFDFIGTSPDESSDDLCTVQIPTTWRP</sequence>
<evidence type="ECO:0000313" key="9">
    <source>
        <dbReference type="Proteomes" id="UP000054359"/>
    </source>
</evidence>
<evidence type="ECO:0000256" key="7">
    <source>
        <dbReference type="ARBA" id="ARBA00023242"/>
    </source>
</evidence>
<dbReference type="InterPro" id="IPR044189">
    <property type="entry name" value="XPO4/7-like"/>
</dbReference>
<keyword evidence="5" id="KW-0963">Cytoplasm</keyword>
<evidence type="ECO:0000256" key="1">
    <source>
        <dbReference type="ARBA" id="ARBA00004123"/>
    </source>
</evidence>
<evidence type="ECO:0000256" key="3">
    <source>
        <dbReference type="ARBA" id="ARBA00009466"/>
    </source>
</evidence>
<dbReference type="PANTHER" id="PTHR12596:SF2">
    <property type="entry name" value="EXPORTIN-7 ISOFORM X1"/>
    <property type="match status" value="1"/>
</dbReference>
<dbReference type="Proteomes" id="UP000054359">
    <property type="component" value="Unassembled WGS sequence"/>
</dbReference>
<evidence type="ECO:0000256" key="2">
    <source>
        <dbReference type="ARBA" id="ARBA00004496"/>
    </source>
</evidence>
<keyword evidence="6" id="KW-0653">Protein transport</keyword>
<protein>
    <submittedName>
        <fullName evidence="8">Exportin-7</fullName>
    </submittedName>
</protein>
<dbReference type="STRING" id="407821.A0A087TXV2"/>
<dbReference type="GO" id="GO:0005737">
    <property type="term" value="C:cytoplasm"/>
    <property type="evidence" value="ECO:0007669"/>
    <property type="project" value="UniProtKB-SubCell"/>
</dbReference>
<accession>A0A087TXV2</accession>
<name>A0A087TXV2_STEMI</name>
<organism evidence="8 9">
    <name type="scientific">Stegodyphus mimosarum</name>
    <name type="common">African social velvet spider</name>
    <dbReference type="NCBI Taxonomy" id="407821"/>
    <lineage>
        <taxon>Eukaryota</taxon>
        <taxon>Metazoa</taxon>
        <taxon>Ecdysozoa</taxon>
        <taxon>Arthropoda</taxon>
        <taxon>Chelicerata</taxon>
        <taxon>Arachnida</taxon>
        <taxon>Araneae</taxon>
        <taxon>Araneomorphae</taxon>
        <taxon>Entelegynae</taxon>
        <taxon>Eresoidea</taxon>
        <taxon>Eresidae</taxon>
        <taxon>Stegodyphus</taxon>
    </lineage>
</organism>
<evidence type="ECO:0000256" key="4">
    <source>
        <dbReference type="ARBA" id="ARBA00022448"/>
    </source>
</evidence>
<keyword evidence="4" id="KW-0813">Transport</keyword>
<evidence type="ECO:0000256" key="5">
    <source>
        <dbReference type="ARBA" id="ARBA00022490"/>
    </source>
</evidence>
<evidence type="ECO:0000313" key="8">
    <source>
        <dbReference type="EMBL" id="KFM69941.1"/>
    </source>
</evidence>
<gene>
    <name evidence="8" type="ORF">X975_26181</name>
</gene>
<feature type="non-terminal residue" evidence="8">
    <location>
        <position position="39"/>
    </location>
</feature>
<dbReference type="EMBL" id="KK117249">
    <property type="protein sequence ID" value="KFM69941.1"/>
    <property type="molecule type" value="Genomic_DNA"/>
</dbReference>
<comment type="subcellular location">
    <subcellularLocation>
        <location evidence="2">Cytoplasm</location>
    </subcellularLocation>
    <subcellularLocation>
        <location evidence="1">Nucleus</location>
    </subcellularLocation>
</comment>
<keyword evidence="9" id="KW-1185">Reference proteome</keyword>
<dbReference type="GO" id="GO:0005049">
    <property type="term" value="F:nuclear export signal receptor activity"/>
    <property type="evidence" value="ECO:0007669"/>
    <property type="project" value="InterPro"/>
</dbReference>
<reference evidence="8 9" key="1">
    <citation type="submission" date="2013-11" db="EMBL/GenBank/DDBJ databases">
        <title>Genome sequencing of Stegodyphus mimosarum.</title>
        <authorList>
            <person name="Bechsgaard J."/>
        </authorList>
    </citation>
    <scope>NUCLEOTIDE SEQUENCE [LARGE SCALE GENOMIC DNA]</scope>
</reference>
<dbReference type="GO" id="GO:0005643">
    <property type="term" value="C:nuclear pore"/>
    <property type="evidence" value="ECO:0007669"/>
    <property type="project" value="TreeGrafter"/>
</dbReference>
<dbReference type="PANTHER" id="PTHR12596">
    <property type="entry name" value="EXPORTIN 4,7-RELATED"/>
    <property type="match status" value="1"/>
</dbReference>
<proteinExistence type="inferred from homology"/>
<dbReference type="GO" id="GO:0006611">
    <property type="term" value="P:protein export from nucleus"/>
    <property type="evidence" value="ECO:0007669"/>
    <property type="project" value="TreeGrafter"/>
</dbReference>
<dbReference type="OrthoDB" id="244158at2759"/>
<keyword evidence="7" id="KW-0539">Nucleus</keyword>
<dbReference type="AlphaFoldDB" id="A0A087TXV2"/>